<proteinExistence type="predicted"/>
<evidence type="ECO:0000313" key="1">
    <source>
        <dbReference type="EMBL" id="GAF80465.1"/>
    </source>
</evidence>
<reference evidence="1" key="1">
    <citation type="journal article" date="2014" name="Front. Microbiol.">
        <title>High frequency of phylogenetically diverse reductive dehalogenase-homologous genes in deep subseafloor sedimentary metagenomes.</title>
        <authorList>
            <person name="Kawai M."/>
            <person name="Futagami T."/>
            <person name="Toyoda A."/>
            <person name="Takaki Y."/>
            <person name="Nishi S."/>
            <person name="Hori S."/>
            <person name="Arai W."/>
            <person name="Tsubouchi T."/>
            <person name="Morono Y."/>
            <person name="Uchiyama I."/>
            <person name="Ito T."/>
            <person name="Fujiyama A."/>
            <person name="Inagaki F."/>
            <person name="Takami H."/>
        </authorList>
    </citation>
    <scope>NUCLEOTIDE SEQUENCE</scope>
    <source>
        <strain evidence="1">Expedition CK06-06</strain>
    </source>
</reference>
<dbReference type="InterPro" id="IPR036890">
    <property type="entry name" value="HATPase_C_sf"/>
</dbReference>
<organism evidence="1">
    <name type="scientific">marine sediment metagenome</name>
    <dbReference type="NCBI Taxonomy" id="412755"/>
    <lineage>
        <taxon>unclassified sequences</taxon>
        <taxon>metagenomes</taxon>
        <taxon>ecological metagenomes</taxon>
    </lineage>
</organism>
<sequence length="41" mass="4155">DGDGLTLPSAARVVKAHGGDVFFETDPVKGTICTLELPLGG</sequence>
<comment type="caution">
    <text evidence="1">The sequence shown here is derived from an EMBL/GenBank/DDBJ whole genome shotgun (WGS) entry which is preliminary data.</text>
</comment>
<feature type="non-terminal residue" evidence="1">
    <location>
        <position position="1"/>
    </location>
</feature>
<gene>
    <name evidence="1" type="ORF">S01H1_18424</name>
</gene>
<evidence type="ECO:0008006" key="2">
    <source>
        <dbReference type="Google" id="ProtNLM"/>
    </source>
</evidence>
<name>X0TWI2_9ZZZZ</name>
<dbReference type="Gene3D" id="3.30.565.10">
    <property type="entry name" value="Histidine kinase-like ATPase, C-terminal domain"/>
    <property type="match status" value="1"/>
</dbReference>
<dbReference type="EMBL" id="BARS01009851">
    <property type="protein sequence ID" value="GAF80465.1"/>
    <property type="molecule type" value="Genomic_DNA"/>
</dbReference>
<protein>
    <recommendedName>
        <fullName evidence="2">Histidine kinase/HSP90-like ATPase domain-containing protein</fullName>
    </recommendedName>
</protein>
<dbReference type="SUPFAM" id="SSF55874">
    <property type="entry name" value="ATPase domain of HSP90 chaperone/DNA topoisomerase II/histidine kinase"/>
    <property type="match status" value="1"/>
</dbReference>
<accession>X0TWI2</accession>
<dbReference type="AlphaFoldDB" id="X0TWI2"/>